<feature type="transmembrane region" description="Helical" evidence="3">
    <location>
        <begin position="15"/>
        <end position="33"/>
    </location>
</feature>
<dbReference type="PANTHER" id="PTHR43649">
    <property type="entry name" value="ARABINOSE-BINDING PROTEIN-RELATED"/>
    <property type="match status" value="1"/>
</dbReference>
<keyword evidence="3" id="KW-1133">Transmembrane helix</keyword>
<evidence type="ECO:0000256" key="2">
    <source>
        <dbReference type="ARBA" id="ARBA00008520"/>
    </source>
</evidence>
<comment type="similarity">
    <text evidence="2">Belongs to the bacterial solute-binding protein 1 family.</text>
</comment>
<dbReference type="GO" id="GO:0042597">
    <property type="term" value="C:periplasmic space"/>
    <property type="evidence" value="ECO:0007669"/>
    <property type="project" value="UniProtKB-SubCell"/>
</dbReference>
<keyword evidence="5" id="KW-1185">Reference proteome</keyword>
<dbReference type="KEGG" id="taz:TREAZ_2328"/>
<keyword evidence="3" id="KW-0812">Transmembrane</keyword>
<dbReference type="EMBL" id="CP001841">
    <property type="protein sequence ID" value="AEF80312.1"/>
    <property type="molecule type" value="Genomic_DNA"/>
</dbReference>
<dbReference type="HOGENOM" id="CLU_031285_10_1_12"/>
<evidence type="ECO:0000256" key="1">
    <source>
        <dbReference type="ARBA" id="ARBA00004418"/>
    </source>
</evidence>
<dbReference type="RefSeq" id="WP_015709727.1">
    <property type="nucleotide sequence ID" value="NC_015577.1"/>
</dbReference>
<evidence type="ECO:0000256" key="3">
    <source>
        <dbReference type="SAM" id="Phobius"/>
    </source>
</evidence>
<keyword evidence="3" id="KW-0472">Membrane</keyword>
<dbReference type="STRING" id="545695.TREAZ_2328"/>
<comment type="subcellular location">
    <subcellularLocation>
        <location evidence="1">Periplasm</location>
    </subcellularLocation>
</comment>
<protein>
    <submittedName>
        <fullName evidence="4">Putative bacterial extracellular solute-binding protein</fullName>
    </submittedName>
</protein>
<gene>
    <name evidence="4" type="ordered locus">TREAZ_2328</name>
</gene>
<evidence type="ECO:0000313" key="4">
    <source>
        <dbReference type="EMBL" id="AEF80312.1"/>
    </source>
</evidence>
<dbReference type="SUPFAM" id="SSF53850">
    <property type="entry name" value="Periplasmic binding protein-like II"/>
    <property type="match status" value="1"/>
</dbReference>
<dbReference type="InParanoid" id="F5Y7Y0"/>
<dbReference type="Gene3D" id="3.40.190.10">
    <property type="entry name" value="Periplasmic binding protein-like II"/>
    <property type="match status" value="2"/>
</dbReference>
<accession>F5Y7Y0</accession>
<dbReference type="InterPro" id="IPR006059">
    <property type="entry name" value="SBP"/>
</dbReference>
<proteinExistence type="inferred from homology"/>
<reference evidence="5" key="1">
    <citation type="submission" date="2009-12" db="EMBL/GenBank/DDBJ databases">
        <title>Complete sequence of Treponema azotonutricium strain ZAS-9.</title>
        <authorList>
            <person name="Tetu S.G."/>
            <person name="Matson E."/>
            <person name="Ren Q."/>
            <person name="Seshadri R."/>
            <person name="Elbourne L."/>
            <person name="Hassan K.A."/>
            <person name="Durkin A."/>
            <person name="Radune D."/>
            <person name="Mohamoud Y."/>
            <person name="Shay R."/>
            <person name="Jin S."/>
            <person name="Zhang X."/>
            <person name="Lucey K."/>
            <person name="Ballor N.R."/>
            <person name="Ottesen E."/>
            <person name="Rosenthal R."/>
            <person name="Allen A."/>
            <person name="Leadbetter J.R."/>
            <person name="Paulsen I.T."/>
        </authorList>
    </citation>
    <scope>NUCLEOTIDE SEQUENCE [LARGE SCALE GENOMIC DNA]</scope>
    <source>
        <strain evidence="5">ATCC BAA-888 / DSM 13862 / ZAS-9</strain>
    </source>
</reference>
<organism evidence="4 5">
    <name type="scientific">Leadbettera azotonutricia (strain ATCC BAA-888 / DSM 13862 / ZAS-9)</name>
    <name type="common">Treponema azotonutricium</name>
    <dbReference type="NCBI Taxonomy" id="545695"/>
    <lineage>
        <taxon>Bacteria</taxon>
        <taxon>Pseudomonadati</taxon>
        <taxon>Spirochaetota</taxon>
        <taxon>Spirochaetia</taxon>
        <taxon>Spirochaetales</taxon>
        <taxon>Breznakiellaceae</taxon>
        <taxon>Leadbettera</taxon>
    </lineage>
</organism>
<sequence length="415" mass="46407">MTAGYKNLETRLKPHVDIVLLALAVIVLVFALFRFGGKKAIADAAASTLVFTQWWQNELEPDTLENLVREFEALHPEIRITLNNMPYEETRKLFLDYKPDSDAGNSAKPGGILAVNPLWIPELEKNNLLHKRDVPETPLLTYFYPLFYNIDILREAGFSRPPKNRSEFFAYAKAVTNAEAQRYGLALSLSPDDSRSIYTNVYPWVWAADATLLDKGRPALAQKATVETLEFFADLDREGLLYPNPFSMGENEKLNAFIKGRAAFMLGRVQDIEILKRELGASHFSLTSIPSSDSYTGKPVFGASGWALAPSQTGTHQEEAKEFISFLYEKKSVLAENAHAVPGAGSNPPAALDAFYAKAWDIFIAGDLVQEFNNVEKEADLEEAFRSGLARLFEDSRTSAEIAAEIQEKWEKILN</sequence>
<dbReference type="eggNOG" id="COG1653">
    <property type="taxonomic scope" value="Bacteria"/>
</dbReference>
<dbReference type="Proteomes" id="UP000009222">
    <property type="component" value="Chromosome"/>
</dbReference>
<evidence type="ECO:0000313" key="5">
    <source>
        <dbReference type="Proteomes" id="UP000009222"/>
    </source>
</evidence>
<dbReference type="PANTHER" id="PTHR43649:SF12">
    <property type="entry name" value="DIACETYLCHITOBIOSE BINDING PROTEIN DASA"/>
    <property type="match status" value="1"/>
</dbReference>
<reference evidence="4 5" key="2">
    <citation type="journal article" date="2011" name="ISME J.">
        <title>RNA-seq reveals cooperative metabolic interactions between two termite-gut spirochete species in co-culture.</title>
        <authorList>
            <person name="Rosenthal A.Z."/>
            <person name="Matson E.G."/>
            <person name="Eldar A."/>
            <person name="Leadbetter J.R."/>
        </authorList>
    </citation>
    <scope>NUCLEOTIDE SEQUENCE [LARGE SCALE GENOMIC DNA]</scope>
    <source>
        <strain evidence="5">ATCC BAA-888 / DSM 13862 / ZAS-9</strain>
    </source>
</reference>
<dbReference type="InterPro" id="IPR050490">
    <property type="entry name" value="Bact_solute-bd_prot1"/>
</dbReference>
<name>F5Y7Y0_LEAAZ</name>
<dbReference type="Pfam" id="PF01547">
    <property type="entry name" value="SBP_bac_1"/>
    <property type="match status" value="1"/>
</dbReference>
<dbReference type="AlphaFoldDB" id="F5Y7Y0"/>